<organism evidence="2 3">
    <name type="scientific">Flavobacterium piscinae</name>
    <dbReference type="NCBI Taxonomy" id="2506424"/>
    <lineage>
        <taxon>Bacteria</taxon>
        <taxon>Pseudomonadati</taxon>
        <taxon>Bacteroidota</taxon>
        <taxon>Flavobacteriia</taxon>
        <taxon>Flavobacteriales</taxon>
        <taxon>Flavobacteriaceae</taxon>
        <taxon>Flavobacterium</taxon>
    </lineage>
</organism>
<accession>A0A4Q1KPS7</accession>
<evidence type="ECO:0000256" key="1">
    <source>
        <dbReference type="SAM" id="SignalP"/>
    </source>
</evidence>
<evidence type="ECO:0000313" key="2">
    <source>
        <dbReference type="EMBL" id="RXR31490.1"/>
    </source>
</evidence>
<name>A0A4Q1KPS7_9FLAO</name>
<comment type="caution">
    <text evidence="2">The sequence shown here is derived from an EMBL/GenBank/DDBJ whole genome shotgun (WGS) entry which is preliminary data.</text>
</comment>
<dbReference type="RefSeq" id="WP_129464656.1">
    <property type="nucleotide sequence ID" value="NZ_SBKQ01000009.1"/>
</dbReference>
<dbReference type="AlphaFoldDB" id="A0A4Q1KPS7"/>
<dbReference type="OrthoDB" id="1307467at2"/>
<sequence>MKKILVLLFIYPFVSFSQVGVNTTNPNAMIDITSTDQGMLIPRVALLSATDNTTVVNPQGGALVTSTLVYNTTPAGVSPNDVVAGFYYWNGSRWVAVGADGRDWSITGNNGTDANTHFIGTTDNVDFRLRTNNALRFNFSNNGRLRAYDNGLATQPTFSWMGDEDTGLWRPAANVLDMSTGGVSRIRIFDTGNVGLSTTAAPARLSVLGVRNAPAFPNATSNGILRLGVSGTEGLDIGKALAADNFAAWIQSGFSGLADPLSLQPLGGNVGIRTTNPTQPLHVNGTVRIVDGTQANGRVLTSDATGIASWQPISINNVVGVLPTNGINIPSSTANFLQTGSYIVLPPGRWAVNVTMLMRRTGGTGVFTPNNSSFWLRTSFSTSPFANPLITGDIVGSYYVSGNYPGSSLYSLVQGTVVINNTTAGNRTYYYIAGAVEIVNSTNTLENFGGNWWQENTIIAYRIN</sequence>
<reference evidence="3" key="1">
    <citation type="submission" date="2019-01" db="EMBL/GenBank/DDBJ databases">
        <title>Cytophagaceae bacterium strain CAR-16.</title>
        <authorList>
            <person name="Chen W.-M."/>
        </authorList>
    </citation>
    <scope>NUCLEOTIDE SEQUENCE [LARGE SCALE GENOMIC DNA]</scope>
    <source>
        <strain evidence="3">ICH-30</strain>
    </source>
</reference>
<dbReference type="EMBL" id="SBKQ01000009">
    <property type="protein sequence ID" value="RXR31490.1"/>
    <property type="molecule type" value="Genomic_DNA"/>
</dbReference>
<keyword evidence="3" id="KW-1185">Reference proteome</keyword>
<proteinExistence type="predicted"/>
<feature type="signal peptide" evidence="1">
    <location>
        <begin position="1"/>
        <end position="17"/>
    </location>
</feature>
<protein>
    <recommendedName>
        <fullName evidence="4">DUF2793 domain-containing protein</fullName>
    </recommendedName>
</protein>
<evidence type="ECO:0000313" key="3">
    <source>
        <dbReference type="Proteomes" id="UP000289734"/>
    </source>
</evidence>
<gene>
    <name evidence="2" type="ORF">EQG68_09520</name>
</gene>
<evidence type="ECO:0008006" key="4">
    <source>
        <dbReference type="Google" id="ProtNLM"/>
    </source>
</evidence>
<keyword evidence="1" id="KW-0732">Signal</keyword>
<feature type="chain" id="PRO_5020725465" description="DUF2793 domain-containing protein" evidence="1">
    <location>
        <begin position="18"/>
        <end position="464"/>
    </location>
</feature>
<dbReference type="Proteomes" id="UP000289734">
    <property type="component" value="Unassembled WGS sequence"/>
</dbReference>